<proteinExistence type="predicted"/>
<accession>A0A0J6XZI8</accession>
<dbReference type="EMBL" id="DS028093">
    <property type="protein sequence ID" value="KMP00810.1"/>
    <property type="molecule type" value="Genomic_DNA"/>
</dbReference>
<dbReference type="Proteomes" id="UP000054565">
    <property type="component" value="Unassembled WGS sequence"/>
</dbReference>
<name>A0A0J6XZI8_COCIT</name>
<protein>
    <submittedName>
        <fullName evidence="2">Uncharacterized protein</fullName>
    </submittedName>
</protein>
<evidence type="ECO:0000256" key="1">
    <source>
        <dbReference type="SAM" id="MobiDB-lite"/>
    </source>
</evidence>
<feature type="region of interest" description="Disordered" evidence="1">
    <location>
        <begin position="1"/>
        <end position="41"/>
    </location>
</feature>
<sequence length="107" mass="11910">MQEKSTRHCQAKRQDDSANRMDCRPLRHGFPAGDTGRGPHQTADKRFLALVMELGVRLHVVAAVPLFAGLAEANVRSDEVDTYGAAQQPVWHRQVACRKRKVGMVFG</sequence>
<evidence type="ECO:0000313" key="3">
    <source>
        <dbReference type="Proteomes" id="UP000054565"/>
    </source>
</evidence>
<dbReference type="AlphaFoldDB" id="A0A0J6XZI8"/>
<evidence type="ECO:0000313" key="2">
    <source>
        <dbReference type="EMBL" id="KMP00810.1"/>
    </source>
</evidence>
<feature type="compositionally biased region" description="Basic and acidic residues" evidence="1">
    <location>
        <begin position="1"/>
        <end position="25"/>
    </location>
</feature>
<reference evidence="3" key="1">
    <citation type="journal article" date="2010" name="Genome Res.">
        <title>Population genomic sequencing of Coccidioides fungi reveals recent hybridization and transposon control.</title>
        <authorList>
            <person name="Neafsey D.E."/>
            <person name="Barker B.M."/>
            <person name="Sharpton T.J."/>
            <person name="Stajich J.E."/>
            <person name="Park D.J."/>
            <person name="Whiston E."/>
            <person name="Hung C.-Y."/>
            <person name="McMahan C."/>
            <person name="White J."/>
            <person name="Sykes S."/>
            <person name="Heiman D."/>
            <person name="Young S."/>
            <person name="Zeng Q."/>
            <person name="Abouelleil A."/>
            <person name="Aftuck L."/>
            <person name="Bessette D."/>
            <person name="Brown A."/>
            <person name="FitzGerald M."/>
            <person name="Lui A."/>
            <person name="Macdonald J.P."/>
            <person name="Priest M."/>
            <person name="Orbach M.J."/>
            <person name="Galgiani J.N."/>
            <person name="Kirkland T.N."/>
            <person name="Cole G.T."/>
            <person name="Birren B.W."/>
            <person name="Henn M.R."/>
            <person name="Taylor J.W."/>
            <person name="Rounsley S.D."/>
        </authorList>
    </citation>
    <scope>NUCLEOTIDE SEQUENCE [LARGE SCALE GENOMIC DNA]</scope>
    <source>
        <strain evidence="3">RMSCC 2394</strain>
    </source>
</reference>
<gene>
    <name evidence="2" type="ORF">CIRG_00952</name>
</gene>
<organism evidence="2 3">
    <name type="scientific">Coccidioides immitis RMSCC 2394</name>
    <dbReference type="NCBI Taxonomy" id="404692"/>
    <lineage>
        <taxon>Eukaryota</taxon>
        <taxon>Fungi</taxon>
        <taxon>Dikarya</taxon>
        <taxon>Ascomycota</taxon>
        <taxon>Pezizomycotina</taxon>
        <taxon>Eurotiomycetes</taxon>
        <taxon>Eurotiomycetidae</taxon>
        <taxon>Onygenales</taxon>
        <taxon>Onygenaceae</taxon>
        <taxon>Coccidioides</taxon>
    </lineage>
</organism>